<dbReference type="InParanoid" id="A0A177BYC8"/>
<evidence type="ECO:0000256" key="3">
    <source>
        <dbReference type="ARBA" id="ARBA00022603"/>
    </source>
</evidence>
<evidence type="ECO:0000259" key="10">
    <source>
        <dbReference type="PROSITE" id="PS51675"/>
    </source>
</evidence>
<evidence type="ECO:0000256" key="8">
    <source>
        <dbReference type="ARBA" id="ARBA00048434"/>
    </source>
</evidence>
<dbReference type="InterPro" id="IPR028564">
    <property type="entry name" value="MT_TRM10-typ"/>
</dbReference>
<dbReference type="EMBL" id="KV441561">
    <property type="protein sequence ID" value="OAF99688.1"/>
    <property type="molecule type" value="Genomic_DNA"/>
</dbReference>
<evidence type="ECO:0000256" key="4">
    <source>
        <dbReference type="ARBA" id="ARBA00022679"/>
    </source>
</evidence>
<feature type="compositionally biased region" description="Basic and acidic residues" evidence="9">
    <location>
        <begin position="1"/>
        <end position="18"/>
    </location>
</feature>
<sequence length="414" mass="46339">MEAEGRPAKIRKLEHAQETEDATMDDSTLTTGQAETQTDSAPVTKLSGDSENGEVSVPQEGDDAAGEAAPKLSKNQLKKQRRWERWEAGREDRKVKRKEKIKARKERRRTEWEEQQPAGSAEQPPPFRAPRRGEPPGVQVPITILFDCDFEEYMHDHELKSLGLQITRSYSDNRKAPFRCHLGISSWGGKMKERFDGVLAKQYTSWKGFQFCEEDFVKTSEMSKEWMKGPRGGKIAGALAKYQVEQAQAEGEGVEAEKALADADADEEGEVVYLSAESDNTLERLKPNSTYIIGGLVDKNRHKGLCYKRALDRGIKTAKLPIGEFLQMDSRKVLVTNHVLDIMLKWLEHDDWGKAFIEVLPKRKGGVLKTEEEDGDEGAPDGEEEAAEEVAGENVQPIPNSPPPAYEDVVQAST</sequence>
<comment type="catalytic activity">
    <reaction evidence="8">
        <text>guanosine(9) in tRNA + S-adenosyl-L-methionine = N(1)-methylguanosine(9) in tRNA + S-adenosyl-L-homocysteine + H(+)</text>
        <dbReference type="Rhea" id="RHEA:43156"/>
        <dbReference type="Rhea" id="RHEA-COMP:10367"/>
        <dbReference type="Rhea" id="RHEA-COMP:10368"/>
        <dbReference type="ChEBI" id="CHEBI:15378"/>
        <dbReference type="ChEBI" id="CHEBI:57856"/>
        <dbReference type="ChEBI" id="CHEBI:59789"/>
        <dbReference type="ChEBI" id="CHEBI:73542"/>
        <dbReference type="ChEBI" id="CHEBI:74269"/>
        <dbReference type="EC" id="2.1.1.221"/>
    </reaction>
</comment>
<dbReference type="EC" id="2.1.1.221" evidence="1"/>
<evidence type="ECO:0000313" key="11">
    <source>
        <dbReference type="EMBL" id="OAF99688.1"/>
    </source>
</evidence>
<evidence type="ECO:0000256" key="5">
    <source>
        <dbReference type="ARBA" id="ARBA00022691"/>
    </source>
</evidence>
<dbReference type="OrthoDB" id="278300at2759"/>
<gene>
    <name evidence="11" type="ORF">CC84DRAFT_1169209</name>
</gene>
<feature type="domain" description="SAM-dependent MTase TRM10-type" evidence="10">
    <location>
        <begin position="129"/>
        <end position="367"/>
    </location>
</feature>
<feature type="compositionally biased region" description="Basic and acidic residues" evidence="9">
    <location>
        <begin position="83"/>
        <end position="94"/>
    </location>
</feature>
<feature type="compositionally biased region" description="Polar residues" evidence="9">
    <location>
        <begin position="25"/>
        <end position="41"/>
    </location>
</feature>
<evidence type="ECO:0000256" key="6">
    <source>
        <dbReference type="ARBA" id="ARBA00031792"/>
    </source>
</evidence>
<dbReference type="GO" id="GO:0005634">
    <property type="term" value="C:nucleus"/>
    <property type="evidence" value="ECO:0007669"/>
    <property type="project" value="TreeGrafter"/>
</dbReference>
<dbReference type="CDD" id="cd18089">
    <property type="entry name" value="SPOUT_Trm10-like"/>
    <property type="match status" value="1"/>
</dbReference>
<dbReference type="FunCoup" id="A0A177BYC8">
    <property type="interactions" value="768"/>
</dbReference>
<keyword evidence="5" id="KW-0949">S-adenosyl-L-methionine</keyword>
<dbReference type="STRING" id="1460663.A0A177BYC8"/>
<dbReference type="InterPro" id="IPR007356">
    <property type="entry name" value="tRNA_m1G_MeTrfase_euk"/>
</dbReference>
<organism evidence="11 12">
    <name type="scientific">Paraphaeosphaeria sporulosa</name>
    <dbReference type="NCBI Taxonomy" id="1460663"/>
    <lineage>
        <taxon>Eukaryota</taxon>
        <taxon>Fungi</taxon>
        <taxon>Dikarya</taxon>
        <taxon>Ascomycota</taxon>
        <taxon>Pezizomycotina</taxon>
        <taxon>Dothideomycetes</taxon>
        <taxon>Pleosporomycetidae</taxon>
        <taxon>Pleosporales</taxon>
        <taxon>Massarineae</taxon>
        <taxon>Didymosphaeriaceae</taxon>
        <taxon>Paraphaeosphaeria</taxon>
    </lineage>
</organism>
<feature type="region of interest" description="Disordered" evidence="9">
    <location>
        <begin position="367"/>
        <end position="414"/>
    </location>
</feature>
<evidence type="ECO:0000313" key="12">
    <source>
        <dbReference type="Proteomes" id="UP000077069"/>
    </source>
</evidence>
<accession>A0A177BYC8</accession>
<dbReference type="PANTHER" id="PTHR13563">
    <property type="entry name" value="TRNA (GUANINE-9-) METHYLTRANSFERASE"/>
    <property type="match status" value="1"/>
</dbReference>
<keyword evidence="3" id="KW-0489">Methyltransferase</keyword>
<dbReference type="Gene3D" id="3.40.1280.30">
    <property type="match status" value="1"/>
</dbReference>
<feature type="compositionally biased region" description="Acidic residues" evidence="9">
    <location>
        <begin position="371"/>
        <end position="391"/>
    </location>
</feature>
<dbReference type="RefSeq" id="XP_018030054.1">
    <property type="nucleotide sequence ID" value="XM_018179599.1"/>
</dbReference>
<evidence type="ECO:0000256" key="2">
    <source>
        <dbReference type="ARBA" id="ARBA00020451"/>
    </source>
</evidence>
<dbReference type="GeneID" id="28763085"/>
<dbReference type="GO" id="GO:0002939">
    <property type="term" value="P:tRNA N1-guanine methylation"/>
    <property type="evidence" value="ECO:0007669"/>
    <property type="project" value="TreeGrafter"/>
</dbReference>
<evidence type="ECO:0000256" key="1">
    <source>
        <dbReference type="ARBA" id="ARBA00012797"/>
    </source>
</evidence>
<dbReference type="PROSITE" id="PS51675">
    <property type="entry name" value="SAM_MT_TRM10"/>
    <property type="match status" value="1"/>
</dbReference>
<keyword evidence="4" id="KW-0808">Transferase</keyword>
<dbReference type="InterPro" id="IPR038459">
    <property type="entry name" value="MT_TRM10-typ_sf"/>
</dbReference>
<feature type="compositionally biased region" description="Basic residues" evidence="9">
    <location>
        <begin position="95"/>
        <end position="107"/>
    </location>
</feature>
<dbReference type="PANTHER" id="PTHR13563:SF13">
    <property type="entry name" value="TRNA METHYLTRANSFERASE 10 HOMOLOG A"/>
    <property type="match status" value="1"/>
</dbReference>
<feature type="region of interest" description="Disordered" evidence="9">
    <location>
        <begin position="1"/>
        <end position="138"/>
    </location>
</feature>
<evidence type="ECO:0000256" key="9">
    <source>
        <dbReference type="SAM" id="MobiDB-lite"/>
    </source>
</evidence>
<evidence type="ECO:0000256" key="7">
    <source>
        <dbReference type="ARBA" id="ARBA00032166"/>
    </source>
</evidence>
<dbReference type="GO" id="GO:0052905">
    <property type="term" value="F:tRNA (guanosine(9)-N1)-methyltransferase activity"/>
    <property type="evidence" value="ECO:0007669"/>
    <property type="project" value="UniProtKB-EC"/>
</dbReference>
<reference evidence="11 12" key="1">
    <citation type="submission" date="2016-05" db="EMBL/GenBank/DDBJ databases">
        <title>Comparative analysis of secretome profiles of manganese(II)-oxidizing ascomycete fungi.</title>
        <authorList>
            <consortium name="DOE Joint Genome Institute"/>
            <person name="Zeiner C.A."/>
            <person name="Purvine S.O."/>
            <person name="Zink E.M."/>
            <person name="Wu S."/>
            <person name="Pasa-Tolic L."/>
            <person name="Chaput D.L."/>
            <person name="Haridas S."/>
            <person name="Grigoriev I.V."/>
            <person name="Santelli C.M."/>
            <person name="Hansel C.M."/>
        </authorList>
    </citation>
    <scope>NUCLEOTIDE SEQUENCE [LARGE SCALE GENOMIC DNA]</scope>
    <source>
        <strain evidence="11 12">AP3s5-JAC2a</strain>
    </source>
</reference>
<dbReference type="GO" id="GO:0000049">
    <property type="term" value="F:tRNA binding"/>
    <property type="evidence" value="ECO:0007669"/>
    <property type="project" value="TreeGrafter"/>
</dbReference>
<keyword evidence="12" id="KW-1185">Reference proteome</keyword>
<dbReference type="Proteomes" id="UP000077069">
    <property type="component" value="Unassembled WGS sequence"/>
</dbReference>
<name>A0A177BYC8_9PLEO</name>
<dbReference type="AlphaFoldDB" id="A0A177BYC8"/>
<proteinExistence type="predicted"/>
<protein>
    <recommendedName>
        <fullName evidence="2">tRNA (guanine(9)-N1)-methyltransferase</fullName>
        <ecNumber evidence="1">2.1.1.221</ecNumber>
    </recommendedName>
    <alternativeName>
        <fullName evidence="7">tRNA methyltransferase 10</fullName>
    </alternativeName>
    <alternativeName>
        <fullName evidence="6">tRNA(m1G9)-methyltransferase</fullName>
    </alternativeName>
</protein>